<feature type="compositionally biased region" description="Low complexity" evidence="1">
    <location>
        <begin position="19"/>
        <end position="39"/>
    </location>
</feature>
<dbReference type="EMBL" id="JAULSV010000004">
    <property type="protein sequence ID" value="KAK0646888.1"/>
    <property type="molecule type" value="Genomic_DNA"/>
</dbReference>
<dbReference type="Pfam" id="PF06985">
    <property type="entry name" value="HET"/>
    <property type="match status" value="1"/>
</dbReference>
<feature type="domain" description="Heterokaryon incompatibility" evidence="2">
    <location>
        <begin position="681"/>
        <end position="827"/>
    </location>
</feature>
<reference evidence="3" key="1">
    <citation type="submission" date="2023-06" db="EMBL/GenBank/DDBJ databases">
        <title>Genome-scale phylogeny and comparative genomics of the fungal order Sordariales.</title>
        <authorList>
            <consortium name="Lawrence Berkeley National Laboratory"/>
            <person name="Hensen N."/>
            <person name="Bonometti L."/>
            <person name="Westerberg I."/>
            <person name="Brannstrom I.O."/>
            <person name="Guillou S."/>
            <person name="Cros-Aarteil S."/>
            <person name="Calhoun S."/>
            <person name="Haridas S."/>
            <person name="Kuo A."/>
            <person name="Mondo S."/>
            <person name="Pangilinan J."/>
            <person name="Riley R."/>
            <person name="Labutti K."/>
            <person name="Andreopoulos B."/>
            <person name="Lipzen A."/>
            <person name="Chen C."/>
            <person name="Yanf M."/>
            <person name="Daum C."/>
            <person name="Ng V."/>
            <person name="Clum A."/>
            <person name="Steindorff A."/>
            <person name="Ohm R."/>
            <person name="Martin F."/>
            <person name="Silar P."/>
            <person name="Natvig D."/>
            <person name="Lalanne C."/>
            <person name="Gautier V."/>
            <person name="Ament-Velasquez S.L."/>
            <person name="Kruys A."/>
            <person name="Hutchinson M.I."/>
            <person name="Powell A.J."/>
            <person name="Barry K."/>
            <person name="Miller A.N."/>
            <person name="Grigoriev I.V."/>
            <person name="Debuchy R."/>
            <person name="Gladieux P."/>
            <person name="Thoren M.H."/>
            <person name="Johannesson H."/>
        </authorList>
    </citation>
    <scope>NUCLEOTIDE SEQUENCE</scope>
    <source>
        <strain evidence="3">SMH2532-1</strain>
    </source>
</reference>
<sequence>MAPEDNGKSLGKKLKGIFSSKNGSSSQQAGQSSTGFSSSPRPQQGGSYRPVPGPYFAPQPPQQQWNAHPPAPSALAPNPYAPPAPNNPYAAPPRQQFPPPPLGGGPGQYGGAPIQRVHTPNFQLNGGPGRQCPLPPAQYGGLPLQRVHTPNSQAGFGAGQHSPLPPQQYGQPPLQRVHTPNADARPLQHGPPPSGSSFVVPSHGVAQRGGFLSPGPPIGRVPSPGIIRSHSPAVPFVGAAGPGAQQRPVIVVFPNSFDNDSDDEGVQAHRVGGPPGPSTRRLHEMIPVRTKDGIVFVERVVETVTEGRSSSPLPLGVLERRVIETEVIRYPDSERSTSPDLPPGVIERHVIERREIGYSDSERSISPDGLAERRVVQRRVIEYSDSERSSSPELRPQVGLRPGLQGLRVAQHEYDDYAPSRPATRNGSRSLAPPSAQPGEGEGRLAEMNFNRRYDYMPENMVPHWYIKDPEVAPVDAASYLCANCRHIDFISLFRQEESDVMPKSRDYISLGQLHVILANSKQCGFCRFVLRMVGSDGTADLVFETDEERLTARRENILTQLEEAFFVCPIRFKTTYGNPALYICSAKEVAEATAAAGQGVVAAVKRPRQSMAFRPLHISAGNLGRPLREPSTLDFDWVRERMALCDERDVGKQDFSHNVPVRAIDVEDMCIVDVESGTRYLTLSYTWGDITQPKLTRALEPQLRQPGGLWALLESVPLTIRDAMTLTRKIGERLLWVDALCIIQDDPADLKRSLGEMGEIYRNSVLTICACCGQDAAYGLPGVRPGTRKTEQLGSVVGGIVLGNILPASEAVETSKWSTRGWTMQEKVLSQRKLQITDHCALWWCWHSITSEDENCRHSGWQPGTRHQGMHFFRTEHDLAVSKILGRKSNMDTYAFVVSDYTNRDLTVQADAANALLGVFDQLGGTFRGDFIAGLPDTEMVAALLWVPIGAHRRRCGRSSETQEPRPLFPSWSWLGWIGQAAYTWLVERSIPMSESGSPLLWRNHDEDSADDDIWFTGTEYRLNGATDPNAFERQRGEPPKWRVNPVDGWTSVEDGLDKHARWMHPVKVTYRRRYAFVRPGSDGGIPKLRFRTLSAFFRLEGTIRRRKENYDHLCKVYQMRVLDKRGYCAGYIYLPDLENMASDEAGRFDFKDGRSREFVVLSRASTNPDPRVGKDLLHTTPIEELSTVYSSMGYGAGWMQSSAPTPGTAGESGSGEDAHLDEVAHFDTRVFDGTTPWSLFNVMLIERKGRDGLASRVTIGRIHVAAFMDAEPWEKEIVLE</sequence>
<feature type="region of interest" description="Disordered" evidence="1">
    <location>
        <begin position="383"/>
        <end position="402"/>
    </location>
</feature>
<evidence type="ECO:0000259" key="2">
    <source>
        <dbReference type="Pfam" id="PF06985"/>
    </source>
</evidence>
<proteinExistence type="predicted"/>
<feature type="region of interest" description="Disordered" evidence="1">
    <location>
        <begin position="417"/>
        <end position="444"/>
    </location>
</feature>
<dbReference type="PANTHER" id="PTHR33112:SF12">
    <property type="entry name" value="HETEROKARYON INCOMPATIBILITY DOMAIN-CONTAINING PROTEIN"/>
    <property type="match status" value="1"/>
</dbReference>
<protein>
    <submittedName>
        <fullName evidence="3">Heterokaryon incompatibility protein-domain-containing protein</fullName>
    </submittedName>
</protein>
<evidence type="ECO:0000313" key="4">
    <source>
        <dbReference type="Proteomes" id="UP001174936"/>
    </source>
</evidence>
<accession>A0AA39Y6D6</accession>
<gene>
    <name evidence="3" type="ORF">B0T16DRAFT_391243</name>
</gene>
<keyword evidence="4" id="KW-1185">Reference proteome</keyword>
<dbReference type="InterPro" id="IPR010730">
    <property type="entry name" value="HET"/>
</dbReference>
<evidence type="ECO:0000256" key="1">
    <source>
        <dbReference type="SAM" id="MobiDB-lite"/>
    </source>
</evidence>
<organism evidence="3 4">
    <name type="scientific">Cercophora newfieldiana</name>
    <dbReference type="NCBI Taxonomy" id="92897"/>
    <lineage>
        <taxon>Eukaryota</taxon>
        <taxon>Fungi</taxon>
        <taxon>Dikarya</taxon>
        <taxon>Ascomycota</taxon>
        <taxon>Pezizomycotina</taxon>
        <taxon>Sordariomycetes</taxon>
        <taxon>Sordariomycetidae</taxon>
        <taxon>Sordariales</taxon>
        <taxon>Lasiosphaeriaceae</taxon>
        <taxon>Cercophora</taxon>
    </lineage>
</organism>
<dbReference type="Proteomes" id="UP001174936">
    <property type="component" value="Unassembled WGS sequence"/>
</dbReference>
<name>A0AA39Y6D6_9PEZI</name>
<feature type="compositionally biased region" description="Pro residues" evidence="1">
    <location>
        <begin position="51"/>
        <end position="61"/>
    </location>
</feature>
<evidence type="ECO:0000313" key="3">
    <source>
        <dbReference type="EMBL" id="KAK0646888.1"/>
    </source>
</evidence>
<feature type="compositionally biased region" description="Low complexity" evidence="1">
    <location>
        <begin position="195"/>
        <end position="205"/>
    </location>
</feature>
<dbReference type="PANTHER" id="PTHR33112">
    <property type="entry name" value="DOMAIN PROTEIN, PUTATIVE-RELATED"/>
    <property type="match status" value="1"/>
</dbReference>
<feature type="region of interest" description="Disordered" evidence="1">
    <location>
        <begin position="1"/>
        <end position="222"/>
    </location>
</feature>
<comment type="caution">
    <text evidence="3">The sequence shown here is derived from an EMBL/GenBank/DDBJ whole genome shotgun (WGS) entry which is preliminary data.</text>
</comment>